<organism evidence="2 3">
    <name type="scientific">Pseudomonas indica</name>
    <dbReference type="NCBI Taxonomy" id="137658"/>
    <lineage>
        <taxon>Bacteria</taxon>
        <taxon>Pseudomonadati</taxon>
        <taxon>Pseudomonadota</taxon>
        <taxon>Gammaproteobacteria</taxon>
        <taxon>Pseudomonadales</taxon>
        <taxon>Pseudomonadaceae</taxon>
        <taxon>Pseudomonas</taxon>
    </lineage>
</organism>
<evidence type="ECO:0000259" key="1">
    <source>
        <dbReference type="PROSITE" id="PS50851"/>
    </source>
</evidence>
<keyword evidence="3" id="KW-1185">Reference proteome</keyword>
<proteinExistence type="predicted"/>
<dbReference type="Gene3D" id="2.30.30.40">
    <property type="entry name" value="SH3 Domains"/>
    <property type="match status" value="1"/>
</dbReference>
<dbReference type="PANTHER" id="PTHR22617">
    <property type="entry name" value="CHEMOTAXIS SENSOR HISTIDINE KINASE-RELATED"/>
    <property type="match status" value="1"/>
</dbReference>
<evidence type="ECO:0000313" key="3">
    <source>
        <dbReference type="Proteomes" id="UP000198706"/>
    </source>
</evidence>
<dbReference type="Proteomes" id="UP000198706">
    <property type="component" value="Unassembled WGS sequence"/>
</dbReference>
<dbReference type="PROSITE" id="PS50851">
    <property type="entry name" value="CHEW"/>
    <property type="match status" value="1"/>
</dbReference>
<evidence type="ECO:0000313" key="2">
    <source>
        <dbReference type="EMBL" id="SDK19207.1"/>
    </source>
</evidence>
<protein>
    <submittedName>
        <fullName evidence="2">Purine-binding chemotaxis protein CheW</fullName>
    </submittedName>
</protein>
<dbReference type="Gene3D" id="2.40.50.180">
    <property type="entry name" value="CheA-289, Domain 4"/>
    <property type="match status" value="1"/>
</dbReference>
<dbReference type="PANTHER" id="PTHR22617:SF43">
    <property type="entry name" value="PROTEIN PILI"/>
    <property type="match status" value="1"/>
</dbReference>
<dbReference type="RefSeq" id="WP_084333627.1">
    <property type="nucleotide sequence ID" value="NZ_FNFD01000005.1"/>
</dbReference>
<feature type="domain" description="CheW-like" evidence="1">
    <location>
        <begin position="60"/>
        <end position="197"/>
    </location>
</feature>
<name>A0A1G8ZW67_9PSED</name>
<accession>A0A1G8ZW67</accession>
<dbReference type="InterPro" id="IPR039315">
    <property type="entry name" value="CheW"/>
</dbReference>
<sequence>MANPDNRDAAAWTRIRQSLDELERRIESGFALSAEEREQRLLERTREWARRPEQEVPDAFLEVLAFSLGGETYAVESRHVAEVLPLAQYTPLPGTPAYVLGIVNVRGRIVSVLDLRILFELPVSGLADKNFLVVLQDESMEFGLLVDRVLGIQSLEKATLQSGMASLTGVRASYLLGVTPTQWTVLDGARLLGDASLRVEIDG</sequence>
<dbReference type="Pfam" id="PF01584">
    <property type="entry name" value="CheW"/>
    <property type="match status" value="1"/>
</dbReference>
<dbReference type="GO" id="GO:0007165">
    <property type="term" value="P:signal transduction"/>
    <property type="evidence" value="ECO:0007669"/>
    <property type="project" value="InterPro"/>
</dbReference>
<dbReference type="SUPFAM" id="SSF50341">
    <property type="entry name" value="CheW-like"/>
    <property type="match status" value="1"/>
</dbReference>
<dbReference type="InterPro" id="IPR002545">
    <property type="entry name" value="CheW-lke_dom"/>
</dbReference>
<dbReference type="AlphaFoldDB" id="A0A1G8ZW67"/>
<dbReference type="SMART" id="SM00260">
    <property type="entry name" value="CheW"/>
    <property type="match status" value="1"/>
</dbReference>
<reference evidence="2 3" key="1">
    <citation type="submission" date="2016-10" db="EMBL/GenBank/DDBJ databases">
        <authorList>
            <person name="de Groot N.N."/>
        </authorList>
    </citation>
    <scope>NUCLEOTIDE SEQUENCE [LARGE SCALE GENOMIC DNA]</scope>
    <source>
        <strain evidence="2 3">JCM 21544</strain>
    </source>
</reference>
<dbReference type="GO" id="GO:0006935">
    <property type="term" value="P:chemotaxis"/>
    <property type="evidence" value="ECO:0007669"/>
    <property type="project" value="InterPro"/>
</dbReference>
<dbReference type="STRING" id="137658.SAMN05216186_10522"/>
<dbReference type="GO" id="GO:0005829">
    <property type="term" value="C:cytosol"/>
    <property type="evidence" value="ECO:0007669"/>
    <property type="project" value="TreeGrafter"/>
</dbReference>
<dbReference type="EMBL" id="FNFD01000005">
    <property type="protein sequence ID" value="SDK19207.1"/>
    <property type="molecule type" value="Genomic_DNA"/>
</dbReference>
<gene>
    <name evidence="2" type="ORF">SAMN05216186_10522</name>
</gene>
<dbReference type="InterPro" id="IPR036061">
    <property type="entry name" value="CheW-like_dom_sf"/>
</dbReference>